<accession>A0A2T6C5X0</accession>
<gene>
    <name evidence="1" type="ORF">C8N46_101291</name>
</gene>
<dbReference type="Proteomes" id="UP000244090">
    <property type="component" value="Unassembled WGS sequence"/>
</dbReference>
<sequence length="140" mass="16754">MMNSKNENSNHELVLKGFKPAEELNVEQQNQEEAMTDEFCYFHHKGLYHASWQFLHTDGRWWGKSEFGPNWHEKVRWHPNLKFRAKINRLFHWDLIVETEMKPGQVLAIWGTVFETAWNVTSKEHFMEKIQNAKVLEVAE</sequence>
<protein>
    <submittedName>
        <fullName evidence="1">Uncharacterized protein</fullName>
    </submittedName>
</protein>
<dbReference type="AlphaFoldDB" id="A0A2T6C5X0"/>
<evidence type="ECO:0000313" key="2">
    <source>
        <dbReference type="Proteomes" id="UP000244090"/>
    </source>
</evidence>
<evidence type="ECO:0000313" key="1">
    <source>
        <dbReference type="EMBL" id="PTX63687.1"/>
    </source>
</evidence>
<reference evidence="1 2" key="1">
    <citation type="submission" date="2018-04" db="EMBL/GenBank/DDBJ databases">
        <title>Genomic Encyclopedia of Archaeal and Bacterial Type Strains, Phase II (KMG-II): from individual species to whole genera.</title>
        <authorList>
            <person name="Goeker M."/>
        </authorList>
    </citation>
    <scope>NUCLEOTIDE SEQUENCE [LARGE SCALE GENOMIC DNA]</scope>
    <source>
        <strain evidence="1 2">DSM 25731</strain>
    </source>
</reference>
<proteinExistence type="predicted"/>
<keyword evidence="2" id="KW-1185">Reference proteome</keyword>
<dbReference type="EMBL" id="QBKT01000001">
    <property type="protein sequence ID" value="PTX63687.1"/>
    <property type="molecule type" value="Genomic_DNA"/>
</dbReference>
<dbReference type="RefSeq" id="WP_146169694.1">
    <property type="nucleotide sequence ID" value="NZ_QBKT01000001.1"/>
</dbReference>
<comment type="caution">
    <text evidence="1">The sequence shown here is derived from an EMBL/GenBank/DDBJ whole genome shotgun (WGS) entry which is preliminary data.</text>
</comment>
<name>A0A2T6C5X0_9FLAO</name>
<organism evidence="1 2">
    <name type="scientific">Kordia periserrulae</name>
    <dbReference type="NCBI Taxonomy" id="701523"/>
    <lineage>
        <taxon>Bacteria</taxon>
        <taxon>Pseudomonadati</taxon>
        <taxon>Bacteroidota</taxon>
        <taxon>Flavobacteriia</taxon>
        <taxon>Flavobacteriales</taxon>
        <taxon>Flavobacteriaceae</taxon>
        <taxon>Kordia</taxon>
    </lineage>
</organism>